<accession>A0A9W6XUY6</accession>
<keyword evidence="2" id="KW-1185">Reference proteome</keyword>
<dbReference type="EMBL" id="BSXT01001905">
    <property type="protein sequence ID" value="GMF46024.1"/>
    <property type="molecule type" value="Genomic_DNA"/>
</dbReference>
<name>A0A9W6XUY6_9STRA</name>
<proteinExistence type="predicted"/>
<comment type="caution">
    <text evidence="1">The sequence shown here is derived from an EMBL/GenBank/DDBJ whole genome shotgun (WGS) entry which is preliminary data.</text>
</comment>
<dbReference type="AlphaFoldDB" id="A0A9W6XUY6"/>
<evidence type="ECO:0000313" key="2">
    <source>
        <dbReference type="Proteomes" id="UP001165121"/>
    </source>
</evidence>
<reference evidence="1" key="1">
    <citation type="submission" date="2023-04" db="EMBL/GenBank/DDBJ databases">
        <title>Phytophthora fragariaefolia NBRC 109709.</title>
        <authorList>
            <person name="Ichikawa N."/>
            <person name="Sato H."/>
            <person name="Tonouchi N."/>
        </authorList>
    </citation>
    <scope>NUCLEOTIDE SEQUENCE</scope>
    <source>
        <strain evidence="1">NBRC 109709</strain>
    </source>
</reference>
<gene>
    <name evidence="1" type="ORF">Pfra01_001676600</name>
</gene>
<organism evidence="1 2">
    <name type="scientific">Phytophthora fragariaefolia</name>
    <dbReference type="NCBI Taxonomy" id="1490495"/>
    <lineage>
        <taxon>Eukaryota</taxon>
        <taxon>Sar</taxon>
        <taxon>Stramenopiles</taxon>
        <taxon>Oomycota</taxon>
        <taxon>Peronosporomycetes</taxon>
        <taxon>Peronosporales</taxon>
        <taxon>Peronosporaceae</taxon>
        <taxon>Phytophthora</taxon>
    </lineage>
</organism>
<sequence length="231" mass="25736">MEKKLNSLRPNQDMFDFQAAHPPATASTLYSRSTSDPYFMSRDNLAEFVSCSNQWHALLCGRNTGEITKSQSTLNYRHTQTESLITRRSTALGYETSNHRRDMTVVAPTLTYLDSSETINVLLPEHFTAARTQLRAFFQNPSAKFFRSNDQCIATTIISQSVANLLVALATNGGKSLLHLKSLRNWESSVRSTNFYESICSTPVNFICQSNLSGAGKFSNICAIAGRSKQN</sequence>
<protein>
    <submittedName>
        <fullName evidence="1">Unnamed protein product</fullName>
    </submittedName>
</protein>
<evidence type="ECO:0000313" key="1">
    <source>
        <dbReference type="EMBL" id="GMF46024.1"/>
    </source>
</evidence>
<dbReference type="Proteomes" id="UP001165121">
    <property type="component" value="Unassembled WGS sequence"/>
</dbReference>